<dbReference type="SUPFAM" id="SSF81383">
    <property type="entry name" value="F-box domain"/>
    <property type="match status" value="1"/>
</dbReference>
<evidence type="ECO:0000313" key="3">
    <source>
        <dbReference type="EMBL" id="GBG61934.1"/>
    </source>
</evidence>
<evidence type="ECO:0000256" key="1">
    <source>
        <dbReference type="SAM" id="MobiDB-lite"/>
    </source>
</evidence>
<evidence type="ECO:0000259" key="2">
    <source>
        <dbReference type="Pfam" id="PF12937"/>
    </source>
</evidence>
<feature type="region of interest" description="Disordered" evidence="1">
    <location>
        <begin position="527"/>
        <end position="577"/>
    </location>
</feature>
<comment type="caution">
    <text evidence="3">The sequence shown here is derived from an EMBL/GenBank/DDBJ whole genome shotgun (WGS) entry which is preliminary data.</text>
</comment>
<protein>
    <recommendedName>
        <fullName evidence="2">F-box domain-containing protein</fullName>
    </recommendedName>
</protein>
<reference evidence="3 4" key="1">
    <citation type="journal article" date="2018" name="Cell">
        <title>The Chara Genome: Secondary Complexity and Implications for Plant Terrestrialization.</title>
        <authorList>
            <person name="Nishiyama T."/>
            <person name="Sakayama H."/>
            <person name="Vries J.D."/>
            <person name="Buschmann H."/>
            <person name="Saint-Marcoux D."/>
            <person name="Ullrich K.K."/>
            <person name="Haas F.B."/>
            <person name="Vanderstraeten L."/>
            <person name="Becker D."/>
            <person name="Lang D."/>
            <person name="Vosolsobe S."/>
            <person name="Rombauts S."/>
            <person name="Wilhelmsson P.K.I."/>
            <person name="Janitza P."/>
            <person name="Kern R."/>
            <person name="Heyl A."/>
            <person name="Rumpler F."/>
            <person name="Villalobos L.I.A.C."/>
            <person name="Clay J.M."/>
            <person name="Skokan R."/>
            <person name="Toyoda A."/>
            <person name="Suzuki Y."/>
            <person name="Kagoshima H."/>
            <person name="Schijlen E."/>
            <person name="Tajeshwar N."/>
            <person name="Catarino B."/>
            <person name="Hetherington A.J."/>
            <person name="Saltykova A."/>
            <person name="Bonnot C."/>
            <person name="Breuninger H."/>
            <person name="Symeonidi A."/>
            <person name="Radhakrishnan G.V."/>
            <person name="Van Nieuwerburgh F."/>
            <person name="Deforce D."/>
            <person name="Chang C."/>
            <person name="Karol K.G."/>
            <person name="Hedrich R."/>
            <person name="Ulvskov P."/>
            <person name="Glockner G."/>
            <person name="Delwiche C.F."/>
            <person name="Petrasek J."/>
            <person name="Van de Peer Y."/>
            <person name="Friml J."/>
            <person name="Beilby M."/>
            <person name="Dolan L."/>
            <person name="Kohara Y."/>
            <person name="Sugano S."/>
            <person name="Fujiyama A."/>
            <person name="Delaux P.-M."/>
            <person name="Quint M."/>
            <person name="TheiBen G."/>
            <person name="Hagemann M."/>
            <person name="Harholt J."/>
            <person name="Dunand C."/>
            <person name="Zachgo S."/>
            <person name="Langdale J."/>
            <person name="Maumus F."/>
            <person name="Straeten D.V.D."/>
            <person name="Gould S.B."/>
            <person name="Rensing S.A."/>
        </authorList>
    </citation>
    <scope>NUCLEOTIDE SEQUENCE [LARGE SCALE GENOMIC DNA]</scope>
    <source>
        <strain evidence="3 4">S276</strain>
    </source>
</reference>
<feature type="compositionally biased region" description="Basic and acidic residues" evidence="1">
    <location>
        <begin position="564"/>
        <end position="576"/>
    </location>
</feature>
<dbReference type="InterPro" id="IPR032675">
    <property type="entry name" value="LRR_dom_sf"/>
</dbReference>
<name>A0A388JVT2_CHABU</name>
<dbReference type="AlphaFoldDB" id="A0A388JVT2"/>
<organism evidence="3 4">
    <name type="scientific">Chara braunii</name>
    <name type="common">Braun's stonewort</name>
    <dbReference type="NCBI Taxonomy" id="69332"/>
    <lineage>
        <taxon>Eukaryota</taxon>
        <taxon>Viridiplantae</taxon>
        <taxon>Streptophyta</taxon>
        <taxon>Charophyceae</taxon>
        <taxon>Charales</taxon>
        <taxon>Characeae</taxon>
        <taxon>Chara</taxon>
    </lineage>
</organism>
<dbReference type="OrthoDB" id="660108at2759"/>
<dbReference type="Gene3D" id="3.80.10.10">
    <property type="entry name" value="Ribonuclease Inhibitor"/>
    <property type="match status" value="1"/>
</dbReference>
<keyword evidence="4" id="KW-1185">Reference proteome</keyword>
<dbReference type="EMBL" id="BFEA01000024">
    <property type="protein sequence ID" value="GBG61934.1"/>
    <property type="molecule type" value="Genomic_DNA"/>
</dbReference>
<proteinExistence type="predicted"/>
<evidence type="ECO:0000313" key="4">
    <source>
        <dbReference type="Proteomes" id="UP000265515"/>
    </source>
</evidence>
<gene>
    <name evidence="3" type="ORF">CBR_g26097</name>
</gene>
<dbReference type="Pfam" id="PF12937">
    <property type="entry name" value="F-box-like"/>
    <property type="match status" value="1"/>
</dbReference>
<accession>A0A388JVT2</accession>
<feature type="domain" description="F-box" evidence="2">
    <location>
        <begin position="98"/>
        <end position="133"/>
    </location>
</feature>
<dbReference type="Proteomes" id="UP000265515">
    <property type="component" value="Unassembled WGS sequence"/>
</dbReference>
<sequence length="671" mass="75049">MDQIFRLGDLREGPMGSWMGRHRLVDCGGFSVEPLLDSGFSADEEGEEKEEQVLVAARDQVLGDLVSNLPTIQPHVASAAKLTTIDWQMDQQMEDSPIDQLPDSVLVSILSSVNDAKWLVRCAVLSKRFNSLVWQVPDVRFGSSETFEGEDGRRRCCYSMWDDFEEIVTDTVMKMTDLQSLTVVSDVEYSEVSEEAVEIWLKHAGGMLRSLKLHTEKSLARDSDCTIANLDMVLRYCSTLEVLDLSVGRLRLGPCNNPPLGIFKRLTELKVTQLVVEWQADLSAMLASMPRLETLMLELVCGQFRNVIDFPGPSLKRLVLSMVPMYGPALDPSADAGRHDHKQKIVITAPNLEILELTVHGTYSVALVGGGKLKHLQANVWFATLDLELSPEVKTLETLVMRANLESGADNGRGYWKTWDSILSRFNDSLQKLTWGVQFFEDEEDRVNSLPGYPAGGIFRNVVYSSRNAMPGKRPIPIHPLQFCRNFHELRTLSIESSDFVRSLERGFILLSKSIGQKCAKKEDAATGCGKSEGAKLATEGGARDKEVTNGLKKKPARNPSSTDFHDNDASPKACHDSTSNFEAMSCLPKLERLLLQLESVREVTVQVLSLFLDESPSLRNVFVCTGKFQRAWSGRPEQMCRLQNLEQKYSRVKFRYSTSATSMDSQDFLV</sequence>
<dbReference type="Gramene" id="GBG61934">
    <property type="protein sequence ID" value="GBG61934"/>
    <property type="gene ID" value="CBR_g26097"/>
</dbReference>
<dbReference type="InterPro" id="IPR044809">
    <property type="entry name" value="AUF1-like"/>
</dbReference>
<dbReference type="InterPro" id="IPR001810">
    <property type="entry name" value="F-box_dom"/>
</dbReference>
<dbReference type="SUPFAM" id="SSF52058">
    <property type="entry name" value="L domain-like"/>
    <property type="match status" value="1"/>
</dbReference>
<dbReference type="InterPro" id="IPR036047">
    <property type="entry name" value="F-box-like_dom_sf"/>
</dbReference>
<dbReference type="PANTHER" id="PTHR31215">
    <property type="entry name" value="OS05G0510400 PROTEIN-RELATED"/>
    <property type="match status" value="1"/>
</dbReference>